<dbReference type="Proteomes" id="UP000515156">
    <property type="component" value="Chromosome 10"/>
</dbReference>
<name>A0A6P7Z9J0_9AMPH</name>
<reference evidence="3" key="1">
    <citation type="submission" date="2025-08" db="UniProtKB">
        <authorList>
            <consortium name="RefSeq"/>
        </authorList>
    </citation>
    <scope>IDENTIFICATION</scope>
</reference>
<dbReference type="OrthoDB" id="9907850at2759"/>
<sequence length="149" mass="16449">MKGTAGSVLPLTSHTGVFSFALFQVAYSDLQCENSELSLMYSAQPISVWYVWFCPLLLLVVVLCCVILLCLQWWIRKRSKCSARRTLTVVALNDSDAAYETETSHCSYAGAHRHPQNLKFAHACPAIDDGVVGASAPPSYEDIFKTTKV</sequence>
<protein>
    <submittedName>
        <fullName evidence="3">Transmembrane protein 207</fullName>
    </submittedName>
</protein>
<dbReference type="InParanoid" id="A0A6P7Z9J0"/>
<keyword evidence="2" id="KW-1185">Reference proteome</keyword>
<evidence type="ECO:0000313" key="3">
    <source>
        <dbReference type="RefSeq" id="XP_030072359.1"/>
    </source>
</evidence>
<dbReference type="Pfam" id="PF14979">
    <property type="entry name" value="TMEM52"/>
    <property type="match status" value="1"/>
</dbReference>
<keyword evidence="1 3" id="KW-0812">Transmembrane</keyword>
<gene>
    <name evidence="3" type="primary">TMEM207</name>
</gene>
<evidence type="ECO:0000256" key="1">
    <source>
        <dbReference type="SAM" id="Phobius"/>
    </source>
</evidence>
<evidence type="ECO:0000313" key="2">
    <source>
        <dbReference type="Proteomes" id="UP000515156"/>
    </source>
</evidence>
<dbReference type="RefSeq" id="XP_030072359.1">
    <property type="nucleotide sequence ID" value="XM_030216499.1"/>
</dbReference>
<feature type="transmembrane region" description="Helical" evidence="1">
    <location>
        <begin position="47"/>
        <end position="75"/>
    </location>
</feature>
<dbReference type="PANTHER" id="PTHR36467:SF1">
    <property type="entry name" value="TRANSMEMBRANE PROTEIN 207"/>
    <property type="match status" value="1"/>
</dbReference>
<dbReference type="CTD" id="131920"/>
<dbReference type="GeneID" id="115478867"/>
<feature type="transmembrane region" description="Helical" evidence="1">
    <location>
        <begin position="7"/>
        <end position="27"/>
    </location>
</feature>
<proteinExistence type="predicted"/>
<dbReference type="AlphaFoldDB" id="A0A6P7Z9J0"/>
<keyword evidence="1" id="KW-0472">Membrane</keyword>
<accession>A0A6P7Z9J0</accession>
<dbReference type="InterPro" id="IPR039490">
    <property type="entry name" value="TMEM207"/>
</dbReference>
<dbReference type="FunCoup" id="A0A6P7Z9J0">
    <property type="interactions" value="2"/>
</dbReference>
<keyword evidence="1" id="KW-1133">Transmembrane helix</keyword>
<dbReference type="PANTHER" id="PTHR36467">
    <property type="entry name" value="TRANSMEMBRANE PROTEIN 207"/>
    <property type="match status" value="1"/>
</dbReference>
<dbReference type="KEGG" id="muo:115478867"/>
<organism evidence="2 3">
    <name type="scientific">Microcaecilia unicolor</name>
    <dbReference type="NCBI Taxonomy" id="1415580"/>
    <lineage>
        <taxon>Eukaryota</taxon>
        <taxon>Metazoa</taxon>
        <taxon>Chordata</taxon>
        <taxon>Craniata</taxon>
        <taxon>Vertebrata</taxon>
        <taxon>Euteleostomi</taxon>
        <taxon>Amphibia</taxon>
        <taxon>Gymnophiona</taxon>
        <taxon>Siphonopidae</taxon>
        <taxon>Microcaecilia</taxon>
    </lineage>
</organism>